<dbReference type="GO" id="GO:0070210">
    <property type="term" value="C:Rpd3L-Expanded complex"/>
    <property type="evidence" value="ECO:0007669"/>
    <property type="project" value="TreeGrafter"/>
</dbReference>
<gene>
    <name evidence="4" type="ORF">L211DRAFT_840459</name>
</gene>
<evidence type="ECO:0000313" key="5">
    <source>
        <dbReference type="Proteomes" id="UP000267821"/>
    </source>
</evidence>
<organism evidence="4 5">
    <name type="scientific">Terfezia boudieri ATCC MYA-4762</name>
    <dbReference type="NCBI Taxonomy" id="1051890"/>
    <lineage>
        <taxon>Eukaryota</taxon>
        <taxon>Fungi</taxon>
        <taxon>Dikarya</taxon>
        <taxon>Ascomycota</taxon>
        <taxon>Pezizomycotina</taxon>
        <taxon>Pezizomycetes</taxon>
        <taxon>Pezizales</taxon>
        <taxon>Pezizaceae</taxon>
        <taxon>Terfezia</taxon>
    </lineage>
</organism>
<feature type="region of interest" description="Disordered" evidence="2">
    <location>
        <begin position="1"/>
        <end position="53"/>
    </location>
</feature>
<dbReference type="InterPro" id="IPR024610">
    <property type="entry name" value="ING_N_histone-binding"/>
</dbReference>
<dbReference type="InParanoid" id="A0A3N4LIP2"/>
<feature type="compositionally biased region" description="Low complexity" evidence="2">
    <location>
        <begin position="363"/>
        <end position="397"/>
    </location>
</feature>
<evidence type="ECO:0000256" key="2">
    <source>
        <dbReference type="SAM" id="MobiDB-lite"/>
    </source>
</evidence>
<reference evidence="4 5" key="1">
    <citation type="journal article" date="2018" name="Nat. Ecol. Evol.">
        <title>Pezizomycetes genomes reveal the molecular basis of ectomycorrhizal truffle lifestyle.</title>
        <authorList>
            <person name="Murat C."/>
            <person name="Payen T."/>
            <person name="Noel B."/>
            <person name="Kuo A."/>
            <person name="Morin E."/>
            <person name="Chen J."/>
            <person name="Kohler A."/>
            <person name="Krizsan K."/>
            <person name="Balestrini R."/>
            <person name="Da Silva C."/>
            <person name="Montanini B."/>
            <person name="Hainaut M."/>
            <person name="Levati E."/>
            <person name="Barry K.W."/>
            <person name="Belfiori B."/>
            <person name="Cichocki N."/>
            <person name="Clum A."/>
            <person name="Dockter R.B."/>
            <person name="Fauchery L."/>
            <person name="Guy J."/>
            <person name="Iotti M."/>
            <person name="Le Tacon F."/>
            <person name="Lindquist E.A."/>
            <person name="Lipzen A."/>
            <person name="Malagnac F."/>
            <person name="Mello A."/>
            <person name="Molinier V."/>
            <person name="Miyauchi S."/>
            <person name="Poulain J."/>
            <person name="Riccioni C."/>
            <person name="Rubini A."/>
            <person name="Sitrit Y."/>
            <person name="Splivallo R."/>
            <person name="Traeger S."/>
            <person name="Wang M."/>
            <person name="Zifcakova L."/>
            <person name="Wipf D."/>
            <person name="Zambonelli A."/>
            <person name="Paolocci F."/>
            <person name="Nowrousian M."/>
            <person name="Ottonello S."/>
            <person name="Baldrian P."/>
            <person name="Spatafora J.W."/>
            <person name="Henrissat B."/>
            <person name="Nagy L.G."/>
            <person name="Aury J.M."/>
            <person name="Wincker P."/>
            <person name="Grigoriev I.V."/>
            <person name="Bonfante P."/>
            <person name="Martin F.M."/>
        </authorList>
    </citation>
    <scope>NUCLEOTIDE SEQUENCE [LARGE SCALE GENOMIC DNA]</scope>
    <source>
        <strain evidence="4 5">ATCC MYA-4762</strain>
    </source>
</reference>
<dbReference type="GO" id="GO:0006355">
    <property type="term" value="P:regulation of DNA-templated transcription"/>
    <property type="evidence" value="ECO:0007669"/>
    <property type="project" value="TreeGrafter"/>
</dbReference>
<dbReference type="AlphaFoldDB" id="A0A3N4LIP2"/>
<dbReference type="Gene3D" id="6.10.140.1740">
    <property type="match status" value="1"/>
</dbReference>
<evidence type="ECO:0000259" key="3">
    <source>
        <dbReference type="SMART" id="SM01408"/>
    </source>
</evidence>
<sequence length="397" mass="43210">MKSTGATVVAPPSSSRRSQPMRQARANPPRRSTLSTSRIHQRNGASIASQQQQSVNQRFYPALASFTDSIDALPAEIIRNFTLLREVDAKACHPEEQLRRYIAAVKALPQPADPNEPDPALEFLRRQEDLKRQREEALRNNVNPPPETDIENSGEIIEQYPETRRSKLQQIRMVLQDLLPMLEEKIHVITGTAEALNKHNLRVDQAYAYVQSEIPEPHRTGNPEHWGYKPNPPKGASARAAAAQLQAALAAAASQAAQEEARVEYPVSNTRLDSRREARRQAVQAGHDDEDGPQSVASSKRPHGGSRVKGSKDVDATAQRVSEMALGVVASAGAASTQTAKRRKHNASAATEKGMLEKASNARGTTSPRSGTPTTGKRVAKGATTTSTTTGASGRRR</sequence>
<dbReference type="Pfam" id="PF12998">
    <property type="entry name" value="ING"/>
    <property type="match status" value="2"/>
</dbReference>
<feature type="region of interest" description="Disordered" evidence="2">
    <location>
        <begin position="214"/>
        <end position="239"/>
    </location>
</feature>
<keyword evidence="5" id="KW-1185">Reference proteome</keyword>
<feature type="region of interest" description="Disordered" evidence="2">
    <location>
        <begin position="258"/>
        <end position="315"/>
    </location>
</feature>
<dbReference type="EMBL" id="ML121558">
    <property type="protein sequence ID" value="RPB21558.1"/>
    <property type="molecule type" value="Genomic_DNA"/>
</dbReference>
<feature type="domain" description="Inhibitor of growth protein N-terminal histone-binding" evidence="3">
    <location>
        <begin position="62"/>
        <end position="210"/>
    </location>
</feature>
<protein>
    <recommendedName>
        <fullName evidence="3">Inhibitor of growth protein N-terminal histone-binding domain-containing protein</fullName>
    </recommendedName>
</protein>
<feature type="compositionally biased region" description="Low complexity" evidence="2">
    <location>
        <begin position="10"/>
        <end position="26"/>
    </location>
</feature>
<dbReference type="STRING" id="1051890.A0A3N4LIP2"/>
<dbReference type="GO" id="GO:0006325">
    <property type="term" value="P:chromatin organization"/>
    <property type="evidence" value="ECO:0007669"/>
    <property type="project" value="UniProtKB-KW"/>
</dbReference>
<keyword evidence="1" id="KW-0156">Chromatin regulator</keyword>
<evidence type="ECO:0000313" key="4">
    <source>
        <dbReference type="EMBL" id="RPB21558.1"/>
    </source>
</evidence>
<dbReference type="GO" id="GO:0033698">
    <property type="term" value="C:Rpd3L complex"/>
    <property type="evidence" value="ECO:0007669"/>
    <property type="project" value="TreeGrafter"/>
</dbReference>
<evidence type="ECO:0000256" key="1">
    <source>
        <dbReference type="ARBA" id="ARBA00022853"/>
    </source>
</evidence>
<dbReference type="SMART" id="SM01408">
    <property type="entry name" value="ING"/>
    <property type="match status" value="1"/>
</dbReference>
<dbReference type="OrthoDB" id="4173905at2759"/>
<dbReference type="InterPro" id="IPR028651">
    <property type="entry name" value="ING_fam"/>
</dbReference>
<proteinExistence type="predicted"/>
<dbReference type="Proteomes" id="UP000267821">
    <property type="component" value="Unassembled WGS sequence"/>
</dbReference>
<dbReference type="PANTHER" id="PTHR10333">
    <property type="entry name" value="INHIBITOR OF GROWTH PROTEIN"/>
    <property type="match status" value="1"/>
</dbReference>
<feature type="region of interest" description="Disordered" evidence="2">
    <location>
        <begin position="331"/>
        <end position="397"/>
    </location>
</feature>
<name>A0A3N4LIP2_9PEZI</name>
<dbReference type="PANTHER" id="PTHR10333:SF42">
    <property type="entry name" value="INHIBITOR OF GROWTH PROTEIN 5"/>
    <property type="match status" value="1"/>
</dbReference>
<feature type="compositionally biased region" description="Polar residues" evidence="2">
    <location>
        <begin position="30"/>
        <end position="53"/>
    </location>
</feature>
<accession>A0A3N4LIP2</accession>